<dbReference type="SUPFAM" id="SSF53756">
    <property type="entry name" value="UDP-Glycosyltransferase/glycogen phosphorylase"/>
    <property type="match status" value="1"/>
</dbReference>
<gene>
    <name evidence="2" type="ORF">ASZ90_019614</name>
</gene>
<reference evidence="2" key="1">
    <citation type="journal article" date="2015" name="Proc. Natl. Acad. Sci. U.S.A.">
        <title>Networks of energetic and metabolic interactions define dynamics in microbial communities.</title>
        <authorList>
            <person name="Embree M."/>
            <person name="Liu J.K."/>
            <person name="Al-Bassam M.M."/>
            <person name="Zengler K."/>
        </authorList>
    </citation>
    <scope>NUCLEOTIDE SEQUENCE</scope>
</reference>
<dbReference type="PANTHER" id="PTHR12526:SF572">
    <property type="entry name" value="BLL5144 PROTEIN"/>
    <property type="match status" value="1"/>
</dbReference>
<dbReference type="InterPro" id="IPR001296">
    <property type="entry name" value="Glyco_trans_1"/>
</dbReference>
<dbReference type="Pfam" id="PF00534">
    <property type="entry name" value="Glycos_transf_1"/>
    <property type="match status" value="1"/>
</dbReference>
<protein>
    <submittedName>
        <fullName evidence="2">Glycosyltransferase</fullName>
    </submittedName>
</protein>
<comment type="caution">
    <text evidence="2">The sequence shown here is derived from an EMBL/GenBank/DDBJ whole genome shotgun (WGS) entry which is preliminary data.</text>
</comment>
<dbReference type="GO" id="GO:0016757">
    <property type="term" value="F:glycosyltransferase activity"/>
    <property type="evidence" value="ECO:0007669"/>
    <property type="project" value="InterPro"/>
</dbReference>
<proteinExistence type="predicted"/>
<dbReference type="PANTHER" id="PTHR12526">
    <property type="entry name" value="GLYCOSYLTRANSFERASE"/>
    <property type="match status" value="1"/>
</dbReference>
<dbReference type="Gene3D" id="3.40.50.2000">
    <property type="entry name" value="Glycogen Phosphorylase B"/>
    <property type="match status" value="2"/>
</dbReference>
<organism evidence="2">
    <name type="scientific">hydrocarbon metagenome</name>
    <dbReference type="NCBI Taxonomy" id="938273"/>
    <lineage>
        <taxon>unclassified sequences</taxon>
        <taxon>metagenomes</taxon>
        <taxon>ecological metagenomes</taxon>
    </lineage>
</organism>
<accession>A0A0W8E2Z4</accession>
<evidence type="ECO:0000259" key="1">
    <source>
        <dbReference type="Pfam" id="PF00534"/>
    </source>
</evidence>
<keyword evidence="2" id="KW-0808">Transferase</keyword>
<feature type="domain" description="Glycosyl transferase family 1" evidence="1">
    <location>
        <begin position="183"/>
        <end position="351"/>
    </location>
</feature>
<dbReference type="AlphaFoldDB" id="A0A0W8E2Z4"/>
<sequence length="397" mass="44498">MAVLNLGTYPPKQCGIATFSMDLRNSLMIHGNDVKVMAVSEEKNKYDYRQEVIFEIDRQHRPDYMKAAAFINSAEDIDVVIIQHEYGIYGGMDGEYIMDLVGLLLKPYVLITHTVLPSPTRSCKNILNYLASRAAAIVSMTKSSLNLMSDLYEAPSELMYLIAHGVPEFKVQEAAVLKDKYGLTGREIISTFGLIGPGKGLELGIEAVASLTSKHPEILYMILGRTHPMLVEYEGEKYRHMLENMVSKLGIEDNVSFVNKYLSNEELGEYLYMTDIYLSPYPNKDQAVSGTMAFALGCGRAIVSTPYSYAVETLAEGRGLISREANPIELAGLMENVLLNPALKLDLQEKAWKLGKNWTWPSVGRQYTDMFKSMLETDSELLWEDKSLTYANLPTFS</sequence>
<dbReference type="EMBL" id="LNQE01001897">
    <property type="protein sequence ID" value="KUG03002.1"/>
    <property type="molecule type" value="Genomic_DNA"/>
</dbReference>
<evidence type="ECO:0000313" key="2">
    <source>
        <dbReference type="EMBL" id="KUG03002.1"/>
    </source>
</evidence>
<dbReference type="CDD" id="cd03822">
    <property type="entry name" value="GT4_mannosyltransferase-like"/>
    <property type="match status" value="1"/>
</dbReference>
<name>A0A0W8E2Z4_9ZZZZ</name>